<sequence length="291" mass="30612">MKNIAPLLILLAAVLWGTTGTAQALAPDDAHPIAIGAARLAIGGSFLMLILLVSSSLSLKNWPIKATLLATLSMAVYQPLFFTGVMVTGVAVGTVVTIGSAPILSGLLEWIFLKTRPTRVWWYSTSLSIIGCILLFANSESVQVDPIGIMLALGAGLVFATYTLVSRSVVQVQPSLSATAVIFSLSGLMLSPFLFIFDMSWIIEINGLGASLHLGIVATALAYFLFAQGLRHVKSSTAVTLALAEPLTAALLGVFLLGEALSLTSWIGIVFIILGIVVLVSASRRKVSTVE</sequence>
<evidence type="ECO:0000259" key="8">
    <source>
        <dbReference type="Pfam" id="PF00892"/>
    </source>
</evidence>
<feature type="transmembrane region" description="Helical" evidence="6">
    <location>
        <begin position="34"/>
        <end position="54"/>
    </location>
</feature>
<dbReference type="EMBL" id="FOIT01000002">
    <property type="protein sequence ID" value="SEV93514.1"/>
    <property type="molecule type" value="Genomic_DNA"/>
</dbReference>
<feature type="transmembrane region" description="Helical" evidence="6">
    <location>
        <begin position="144"/>
        <end position="164"/>
    </location>
</feature>
<dbReference type="Gene3D" id="1.10.3730.20">
    <property type="match status" value="1"/>
</dbReference>
<feature type="transmembrane region" description="Helical" evidence="6">
    <location>
        <begin position="91"/>
        <end position="113"/>
    </location>
</feature>
<keyword evidence="7" id="KW-0732">Signal</keyword>
<feature type="transmembrane region" description="Helical" evidence="6">
    <location>
        <begin position="120"/>
        <end position="138"/>
    </location>
</feature>
<comment type="similarity">
    <text evidence="2">Belongs to the EamA transporter family.</text>
</comment>
<evidence type="ECO:0000256" key="6">
    <source>
        <dbReference type="SAM" id="Phobius"/>
    </source>
</evidence>
<feature type="domain" description="EamA" evidence="8">
    <location>
        <begin position="5"/>
        <end position="136"/>
    </location>
</feature>
<dbReference type="InterPro" id="IPR037185">
    <property type="entry name" value="EmrE-like"/>
</dbReference>
<feature type="transmembrane region" description="Helical" evidence="6">
    <location>
        <begin position="238"/>
        <end position="257"/>
    </location>
</feature>
<dbReference type="InterPro" id="IPR050638">
    <property type="entry name" value="AA-Vitamin_Transporters"/>
</dbReference>
<comment type="subcellular location">
    <subcellularLocation>
        <location evidence="1">Endomembrane system</location>
        <topology evidence="1">Multi-pass membrane protein</topology>
    </subcellularLocation>
</comment>
<organism evidence="9 10">
    <name type="scientific">Aliicoccus persicus</name>
    <dbReference type="NCBI Taxonomy" id="930138"/>
    <lineage>
        <taxon>Bacteria</taxon>
        <taxon>Bacillati</taxon>
        <taxon>Bacillota</taxon>
        <taxon>Bacilli</taxon>
        <taxon>Bacillales</taxon>
        <taxon>Staphylococcaceae</taxon>
        <taxon>Aliicoccus</taxon>
    </lineage>
</organism>
<reference evidence="9 10" key="1">
    <citation type="submission" date="2016-10" db="EMBL/GenBank/DDBJ databases">
        <authorList>
            <person name="Varghese N."/>
            <person name="Submissions S."/>
        </authorList>
    </citation>
    <scope>NUCLEOTIDE SEQUENCE [LARGE SCALE GENOMIC DNA]</scope>
    <source>
        <strain evidence="9 10">IBRC-M10081</strain>
    </source>
</reference>
<dbReference type="AlphaFoldDB" id="A0A662Z2F8"/>
<evidence type="ECO:0000313" key="10">
    <source>
        <dbReference type="Proteomes" id="UP000243605"/>
    </source>
</evidence>
<dbReference type="InterPro" id="IPR000620">
    <property type="entry name" value="EamA_dom"/>
</dbReference>
<dbReference type="SUPFAM" id="SSF103481">
    <property type="entry name" value="Multidrug resistance efflux transporter EmrE"/>
    <property type="match status" value="2"/>
</dbReference>
<dbReference type="RefSeq" id="WP_091474242.1">
    <property type="nucleotide sequence ID" value="NZ_FOIT01000002.1"/>
</dbReference>
<name>A0A662Z2F8_9STAP</name>
<feature type="transmembrane region" description="Helical" evidence="6">
    <location>
        <begin position="263"/>
        <end position="282"/>
    </location>
</feature>
<dbReference type="PANTHER" id="PTHR32322">
    <property type="entry name" value="INNER MEMBRANE TRANSPORTER"/>
    <property type="match status" value="1"/>
</dbReference>
<feature type="signal peptide" evidence="7">
    <location>
        <begin position="1"/>
        <end position="24"/>
    </location>
</feature>
<dbReference type="Proteomes" id="UP000243605">
    <property type="component" value="Unassembled WGS sequence"/>
</dbReference>
<feature type="domain" description="EamA" evidence="8">
    <location>
        <begin position="147"/>
        <end position="280"/>
    </location>
</feature>
<feature type="transmembrane region" description="Helical" evidence="6">
    <location>
        <begin position="66"/>
        <end position="85"/>
    </location>
</feature>
<protein>
    <submittedName>
        <fullName evidence="9">Drug/metabolite transporter, DME family</fullName>
    </submittedName>
</protein>
<evidence type="ECO:0000256" key="4">
    <source>
        <dbReference type="ARBA" id="ARBA00022989"/>
    </source>
</evidence>
<dbReference type="PANTHER" id="PTHR32322:SF2">
    <property type="entry name" value="EAMA DOMAIN-CONTAINING PROTEIN"/>
    <property type="match status" value="1"/>
</dbReference>
<keyword evidence="5 6" id="KW-0472">Membrane</keyword>
<dbReference type="OrthoDB" id="9787117at2"/>
<accession>A0A662Z2F8</accession>
<gene>
    <name evidence="9" type="ORF">SAMN05192557_0868</name>
</gene>
<keyword evidence="10" id="KW-1185">Reference proteome</keyword>
<dbReference type="Pfam" id="PF00892">
    <property type="entry name" value="EamA"/>
    <property type="match status" value="2"/>
</dbReference>
<evidence type="ECO:0000313" key="9">
    <source>
        <dbReference type="EMBL" id="SEV93514.1"/>
    </source>
</evidence>
<feature type="transmembrane region" description="Helical" evidence="6">
    <location>
        <begin position="176"/>
        <end position="196"/>
    </location>
</feature>
<evidence type="ECO:0000256" key="1">
    <source>
        <dbReference type="ARBA" id="ARBA00004127"/>
    </source>
</evidence>
<keyword evidence="4 6" id="KW-1133">Transmembrane helix</keyword>
<evidence type="ECO:0000256" key="5">
    <source>
        <dbReference type="ARBA" id="ARBA00023136"/>
    </source>
</evidence>
<evidence type="ECO:0000256" key="7">
    <source>
        <dbReference type="SAM" id="SignalP"/>
    </source>
</evidence>
<keyword evidence="3 6" id="KW-0812">Transmembrane</keyword>
<proteinExistence type="inferred from homology"/>
<evidence type="ECO:0000256" key="3">
    <source>
        <dbReference type="ARBA" id="ARBA00022692"/>
    </source>
</evidence>
<dbReference type="GO" id="GO:0016020">
    <property type="term" value="C:membrane"/>
    <property type="evidence" value="ECO:0007669"/>
    <property type="project" value="UniProtKB-SubCell"/>
</dbReference>
<evidence type="ECO:0000256" key="2">
    <source>
        <dbReference type="ARBA" id="ARBA00007362"/>
    </source>
</evidence>
<feature type="transmembrane region" description="Helical" evidence="6">
    <location>
        <begin position="208"/>
        <end position="226"/>
    </location>
</feature>
<feature type="chain" id="PRO_5024999418" evidence="7">
    <location>
        <begin position="25"/>
        <end position="291"/>
    </location>
</feature>